<keyword evidence="5 6" id="KW-0949">S-adenosyl-L-methionine</keyword>
<evidence type="ECO:0000256" key="6">
    <source>
        <dbReference type="HAMAP-Rule" id="MF_00074"/>
    </source>
</evidence>
<dbReference type="EC" id="2.1.1.-" evidence="6"/>
<dbReference type="Gene3D" id="3.40.50.150">
    <property type="entry name" value="Vaccinia Virus protein VP39"/>
    <property type="match status" value="1"/>
</dbReference>
<dbReference type="CDD" id="cd02440">
    <property type="entry name" value="AdoMet_MTases"/>
    <property type="match status" value="1"/>
</dbReference>
<comment type="caution">
    <text evidence="7">The sequence shown here is derived from an EMBL/GenBank/DDBJ whole genome shotgun (WGS) entry which is preliminary data.</text>
</comment>
<dbReference type="PIRSF" id="PIRSF003078">
    <property type="entry name" value="GidB"/>
    <property type="match status" value="1"/>
</dbReference>
<feature type="binding site" evidence="6">
    <location>
        <begin position="143"/>
        <end position="144"/>
    </location>
    <ligand>
        <name>S-adenosyl-L-methionine</name>
        <dbReference type="ChEBI" id="CHEBI:59789"/>
    </ligand>
</feature>
<name>A0A9D9IZ08_9BACT</name>
<evidence type="ECO:0000256" key="5">
    <source>
        <dbReference type="ARBA" id="ARBA00022691"/>
    </source>
</evidence>
<dbReference type="GO" id="GO:0070043">
    <property type="term" value="F:rRNA (guanine-N7-)-methyltransferase activity"/>
    <property type="evidence" value="ECO:0007669"/>
    <property type="project" value="UniProtKB-UniRule"/>
</dbReference>
<dbReference type="GO" id="GO:0005829">
    <property type="term" value="C:cytosol"/>
    <property type="evidence" value="ECO:0007669"/>
    <property type="project" value="TreeGrafter"/>
</dbReference>
<comment type="similarity">
    <text evidence="6">Belongs to the methyltransferase superfamily. RNA methyltransferase RsmG family.</text>
</comment>
<reference evidence="7" key="1">
    <citation type="submission" date="2020-10" db="EMBL/GenBank/DDBJ databases">
        <authorList>
            <person name="Gilroy R."/>
        </authorList>
    </citation>
    <scope>NUCLEOTIDE SEQUENCE</scope>
    <source>
        <strain evidence="7">B3-2255</strain>
    </source>
</reference>
<accession>A0A9D9IZ08</accession>
<dbReference type="EMBL" id="JADILY010000033">
    <property type="protein sequence ID" value="MBO8481242.1"/>
    <property type="molecule type" value="Genomic_DNA"/>
</dbReference>
<evidence type="ECO:0000256" key="2">
    <source>
        <dbReference type="ARBA" id="ARBA00022552"/>
    </source>
</evidence>
<feature type="binding site" evidence="6">
    <location>
        <position position="97"/>
    </location>
    <ligand>
        <name>S-adenosyl-L-methionine</name>
        <dbReference type="ChEBI" id="CHEBI:59789"/>
    </ligand>
</feature>
<gene>
    <name evidence="6 7" type="primary">rsmG</name>
    <name evidence="7" type="ORF">IAC87_01700</name>
</gene>
<evidence type="ECO:0000256" key="4">
    <source>
        <dbReference type="ARBA" id="ARBA00022679"/>
    </source>
</evidence>
<keyword evidence="2 6" id="KW-0698">rRNA processing</keyword>
<dbReference type="SUPFAM" id="SSF53335">
    <property type="entry name" value="S-adenosyl-L-methionine-dependent methyltransferases"/>
    <property type="match status" value="1"/>
</dbReference>
<protein>
    <recommendedName>
        <fullName evidence="6">Ribosomal RNA small subunit methyltransferase G</fullName>
        <ecNumber evidence="6">2.1.1.-</ecNumber>
    </recommendedName>
    <alternativeName>
        <fullName evidence="6">16S rRNA 7-methylguanosine methyltransferase</fullName>
        <shortName evidence="6">16S rRNA m7G methyltransferase</shortName>
    </alternativeName>
</protein>
<feature type="binding site" evidence="6">
    <location>
        <position position="92"/>
    </location>
    <ligand>
        <name>S-adenosyl-L-methionine</name>
        <dbReference type="ChEBI" id="CHEBI:59789"/>
    </ligand>
</feature>
<dbReference type="HAMAP" id="MF_00074">
    <property type="entry name" value="16SrRNA_methyltr_G"/>
    <property type="match status" value="1"/>
</dbReference>
<keyword evidence="4 6" id="KW-0808">Transferase</keyword>
<comment type="subcellular location">
    <subcellularLocation>
        <location evidence="6">Cytoplasm</location>
    </subcellularLocation>
</comment>
<dbReference type="InterPro" id="IPR029063">
    <property type="entry name" value="SAM-dependent_MTases_sf"/>
</dbReference>
<dbReference type="InterPro" id="IPR003682">
    <property type="entry name" value="rRNA_ssu_MeTfrase_G"/>
</dbReference>
<sequence length="226" mass="25129">MEHTGAEGAGIVFKYFPEMDAGKRQAIEGLWASYSDWNSKINVISRKDIDYLYLHHVLHSLAIAAFLREKYPDFYARALEPGGTDVTMLDFGTGGGFPGIPLAILLPGVNFTLCDSVGKKIKVAQAVADAAGLKNVVTANVRGEELKGRYDFVISRAVTSLDTFLRWIKGKYTKGIIYLKGGDMVEELTNAAKMNRLLMSNISAIPIDKWFSEEYFSEKRVIFICK</sequence>
<organism evidence="7 8">
    <name type="scientific">Candidatus Merdivivens faecigallinarum</name>
    <dbReference type="NCBI Taxonomy" id="2840871"/>
    <lineage>
        <taxon>Bacteria</taxon>
        <taxon>Pseudomonadati</taxon>
        <taxon>Bacteroidota</taxon>
        <taxon>Bacteroidia</taxon>
        <taxon>Bacteroidales</taxon>
        <taxon>Muribaculaceae</taxon>
        <taxon>Muribaculaceae incertae sedis</taxon>
        <taxon>Candidatus Merdivivens</taxon>
    </lineage>
</organism>
<dbReference type="PANTHER" id="PTHR31760">
    <property type="entry name" value="S-ADENOSYL-L-METHIONINE-DEPENDENT METHYLTRANSFERASES SUPERFAMILY PROTEIN"/>
    <property type="match status" value="1"/>
</dbReference>
<dbReference type="Proteomes" id="UP000823772">
    <property type="component" value="Unassembled WGS sequence"/>
</dbReference>
<evidence type="ECO:0000256" key="3">
    <source>
        <dbReference type="ARBA" id="ARBA00022603"/>
    </source>
</evidence>
<proteinExistence type="inferred from homology"/>
<evidence type="ECO:0000313" key="7">
    <source>
        <dbReference type="EMBL" id="MBO8481242.1"/>
    </source>
</evidence>
<dbReference type="PANTHER" id="PTHR31760:SF0">
    <property type="entry name" value="S-ADENOSYL-L-METHIONINE-DEPENDENT METHYLTRANSFERASES SUPERFAMILY PROTEIN"/>
    <property type="match status" value="1"/>
</dbReference>
<evidence type="ECO:0000313" key="8">
    <source>
        <dbReference type="Proteomes" id="UP000823772"/>
    </source>
</evidence>
<comment type="function">
    <text evidence="6">Specifically methylates the N7 position of a guanine in 16S rRNA.</text>
</comment>
<keyword evidence="3 6" id="KW-0489">Methyltransferase</keyword>
<keyword evidence="1 6" id="KW-0963">Cytoplasm</keyword>
<evidence type="ECO:0000256" key="1">
    <source>
        <dbReference type="ARBA" id="ARBA00022490"/>
    </source>
</evidence>
<dbReference type="Pfam" id="PF02527">
    <property type="entry name" value="GidB"/>
    <property type="match status" value="1"/>
</dbReference>
<reference evidence="7" key="2">
    <citation type="journal article" date="2021" name="PeerJ">
        <title>Extensive microbial diversity within the chicken gut microbiome revealed by metagenomics and culture.</title>
        <authorList>
            <person name="Gilroy R."/>
            <person name="Ravi A."/>
            <person name="Getino M."/>
            <person name="Pursley I."/>
            <person name="Horton D.L."/>
            <person name="Alikhan N.F."/>
            <person name="Baker D."/>
            <person name="Gharbi K."/>
            <person name="Hall N."/>
            <person name="Watson M."/>
            <person name="Adriaenssens E.M."/>
            <person name="Foster-Nyarko E."/>
            <person name="Jarju S."/>
            <person name="Secka A."/>
            <person name="Antonio M."/>
            <person name="Oren A."/>
            <person name="Chaudhuri R.R."/>
            <person name="La Ragione R."/>
            <person name="Hildebrand F."/>
            <person name="Pallen M.J."/>
        </authorList>
    </citation>
    <scope>NUCLEOTIDE SEQUENCE</scope>
    <source>
        <strain evidence="7">B3-2255</strain>
    </source>
</reference>
<comment type="caution">
    <text evidence="6">Lacks conserved residue(s) required for the propagation of feature annotation.</text>
</comment>
<feature type="binding site" evidence="6">
    <location>
        <position position="156"/>
    </location>
    <ligand>
        <name>S-adenosyl-L-methionine</name>
        <dbReference type="ChEBI" id="CHEBI:59789"/>
    </ligand>
</feature>
<dbReference type="AlphaFoldDB" id="A0A9D9IZ08"/>